<evidence type="ECO:0000256" key="8">
    <source>
        <dbReference type="ARBA" id="ARBA00023295"/>
    </source>
</evidence>
<comment type="cofactor">
    <cofactor evidence="12">
        <name>NAD(+)</name>
        <dbReference type="ChEBI" id="CHEBI:57540"/>
    </cofactor>
    <text evidence="12">Binds 1 NAD(+) per subunit.</text>
</comment>
<evidence type="ECO:0000256" key="3">
    <source>
        <dbReference type="ARBA" id="ARBA00022723"/>
    </source>
</evidence>
<comment type="similarity">
    <text evidence="2 12">Belongs to the glycosyl hydrolase 4 family.</text>
</comment>
<dbReference type="GO" id="GO:0016616">
    <property type="term" value="F:oxidoreductase activity, acting on the CH-OH group of donors, NAD or NADP as acceptor"/>
    <property type="evidence" value="ECO:0007669"/>
    <property type="project" value="InterPro"/>
</dbReference>
<evidence type="ECO:0000313" key="15">
    <source>
        <dbReference type="Proteomes" id="UP000295680"/>
    </source>
</evidence>
<reference evidence="14 15" key="1">
    <citation type="submission" date="2019-03" db="EMBL/GenBank/DDBJ databases">
        <title>Genomic Encyclopedia of Type Strains, Phase IV (KMG-IV): sequencing the most valuable type-strain genomes for metagenomic binning, comparative biology and taxonomic classification.</title>
        <authorList>
            <person name="Goeker M."/>
        </authorList>
    </citation>
    <scope>NUCLEOTIDE SEQUENCE [LARGE SCALE GENOMIC DNA]</scope>
    <source>
        <strain evidence="14 15">DSM 45934</strain>
    </source>
</reference>
<dbReference type="PANTHER" id="PTHR32092">
    <property type="entry name" value="6-PHOSPHO-BETA-GLUCOSIDASE-RELATED"/>
    <property type="match status" value="1"/>
</dbReference>
<keyword evidence="15" id="KW-1185">Reference proteome</keyword>
<evidence type="ECO:0000259" key="13">
    <source>
        <dbReference type="Pfam" id="PF11975"/>
    </source>
</evidence>
<evidence type="ECO:0000256" key="5">
    <source>
        <dbReference type="ARBA" id="ARBA00023027"/>
    </source>
</evidence>
<evidence type="ECO:0000256" key="7">
    <source>
        <dbReference type="ARBA" id="ARBA00023277"/>
    </source>
</evidence>
<keyword evidence="10" id="KW-0170">Cobalt</keyword>
<dbReference type="Proteomes" id="UP000295680">
    <property type="component" value="Unassembled WGS sequence"/>
</dbReference>
<dbReference type="EMBL" id="SLWS01000009">
    <property type="protein sequence ID" value="TCO54325.1"/>
    <property type="molecule type" value="Genomic_DNA"/>
</dbReference>
<organism evidence="14 15">
    <name type="scientific">Actinocrispum wychmicini</name>
    <dbReference type="NCBI Taxonomy" id="1213861"/>
    <lineage>
        <taxon>Bacteria</taxon>
        <taxon>Bacillati</taxon>
        <taxon>Actinomycetota</taxon>
        <taxon>Actinomycetes</taxon>
        <taxon>Pseudonocardiales</taxon>
        <taxon>Pseudonocardiaceae</taxon>
        <taxon>Actinocrispum</taxon>
    </lineage>
</organism>
<keyword evidence="4 12" id="KW-0378">Hydrolase</keyword>
<dbReference type="InterPro" id="IPR022616">
    <property type="entry name" value="Glyco_hydro_4_C"/>
</dbReference>
<name>A0A4R2JJI0_9PSEU</name>
<dbReference type="RefSeq" id="WP_132123298.1">
    <property type="nucleotide sequence ID" value="NZ_SLWS01000009.1"/>
</dbReference>
<keyword evidence="8 12" id="KW-0326">Glycosidase</keyword>
<evidence type="ECO:0000256" key="12">
    <source>
        <dbReference type="RuleBase" id="RU361152"/>
    </source>
</evidence>
<keyword evidence="6 10" id="KW-0464">Manganese</keyword>
<dbReference type="AlphaFoldDB" id="A0A4R2JJI0"/>
<evidence type="ECO:0000256" key="4">
    <source>
        <dbReference type="ARBA" id="ARBA00022801"/>
    </source>
</evidence>
<feature type="domain" description="Glycosyl hydrolase family 4 C-terminal" evidence="13">
    <location>
        <begin position="195"/>
        <end position="401"/>
    </location>
</feature>
<dbReference type="PANTHER" id="PTHR32092:SF6">
    <property type="entry name" value="ALPHA-GALACTOSIDASE"/>
    <property type="match status" value="1"/>
</dbReference>
<evidence type="ECO:0000313" key="14">
    <source>
        <dbReference type="EMBL" id="TCO54325.1"/>
    </source>
</evidence>
<dbReference type="PRINTS" id="PR00732">
    <property type="entry name" value="GLHYDRLASE4"/>
</dbReference>
<feature type="binding site" evidence="10">
    <location>
        <position position="199"/>
    </location>
    <ligand>
        <name>Mn(2+)</name>
        <dbReference type="ChEBI" id="CHEBI:29035"/>
    </ligand>
</feature>
<dbReference type="InterPro" id="IPR015955">
    <property type="entry name" value="Lactate_DH/Glyco_Ohase_4_C"/>
</dbReference>
<keyword evidence="10" id="KW-0408">Iron</keyword>
<evidence type="ECO:0000256" key="1">
    <source>
        <dbReference type="ARBA" id="ARBA00001936"/>
    </source>
</evidence>
<feature type="binding site" evidence="9">
    <location>
        <position position="147"/>
    </location>
    <ligand>
        <name>substrate</name>
    </ligand>
</feature>
<dbReference type="Pfam" id="PF02056">
    <property type="entry name" value="Glyco_hydro_4"/>
    <property type="match status" value="1"/>
</dbReference>
<evidence type="ECO:0000256" key="11">
    <source>
        <dbReference type="PIRSR" id="PIRSR601088-4"/>
    </source>
</evidence>
<dbReference type="CDD" id="cd05297">
    <property type="entry name" value="GH4_alpha_glucosidase_galactosidase"/>
    <property type="match status" value="1"/>
</dbReference>
<keyword evidence="5 12" id="KW-0520">NAD</keyword>
<feature type="site" description="Increases basicity of active site Tyr" evidence="11">
    <location>
        <position position="109"/>
    </location>
</feature>
<dbReference type="SUPFAM" id="SSF51735">
    <property type="entry name" value="NAD(P)-binding Rossmann-fold domains"/>
    <property type="match status" value="1"/>
</dbReference>
<sequence length="431" mass="47199">MARIVLLGAGSMVFTKNLLSDLLSYPELAESTLVLHDIDGLRLSDARLLAERMVAGAGSGILIESHLDQDPALDGADYVINEIMVGGMASAETDFQIAAGYGVRQTIADTLGIGGVFRALRTIPVMVALGDNMARRCPDSLLLNYTNPMSMVPWGVYAGSPFQRVVGICHSVRDTQALLADLVGVPAAEVDFLTAGVNHQAFVLRFERAGENLYPLLDKVIDADPDGLGRRVRVAMYRALGYFPTESSEHGAEYVPWFMRHDGEIERYRIEVSGYLRRLAAHRDEYYEVTRQLADGEPVRPEPTNELAPLIIRSIETGTPAIVHGNVRNGSKITNLPADACVEVPCQVDGSGVHPMTIGDLPPQLAALNRNFLNVSELTVRAVLEGRRDYVYHAAMLDPNTAATLPLSRIRQMVDDYFAVYRDSLPPGLRR</sequence>
<keyword evidence="3 10" id="KW-0479">Metal-binding</keyword>
<gene>
    <name evidence="14" type="ORF">EV192_109306</name>
</gene>
<protein>
    <submittedName>
        <fullName evidence="14">Alpha-galactosidase</fullName>
    </submittedName>
</protein>
<dbReference type="GO" id="GO:0005975">
    <property type="term" value="P:carbohydrate metabolic process"/>
    <property type="evidence" value="ECO:0007669"/>
    <property type="project" value="InterPro"/>
</dbReference>
<evidence type="ECO:0000256" key="2">
    <source>
        <dbReference type="ARBA" id="ARBA00010141"/>
    </source>
</evidence>
<dbReference type="Pfam" id="PF11975">
    <property type="entry name" value="Glyco_hydro_4C"/>
    <property type="match status" value="1"/>
</dbReference>
<dbReference type="NCBIfam" id="NF011657">
    <property type="entry name" value="PRK15076.1"/>
    <property type="match status" value="1"/>
</dbReference>
<dbReference type="InterPro" id="IPR053715">
    <property type="entry name" value="GH4_Enzyme_sf"/>
</dbReference>
<evidence type="ECO:0000256" key="6">
    <source>
        <dbReference type="ARBA" id="ARBA00023211"/>
    </source>
</evidence>
<comment type="cofactor">
    <cofactor evidence="1">
        <name>Mn(2+)</name>
        <dbReference type="ChEBI" id="CHEBI:29035"/>
    </cofactor>
</comment>
<dbReference type="GO" id="GO:0046872">
    <property type="term" value="F:metal ion binding"/>
    <property type="evidence" value="ECO:0007669"/>
    <property type="project" value="UniProtKB-KW"/>
</dbReference>
<keyword evidence="10" id="KW-0533">Nickel</keyword>
<comment type="caution">
    <text evidence="14">The sequence shown here is derived from an EMBL/GenBank/DDBJ whole genome shotgun (WGS) entry which is preliminary data.</text>
</comment>
<dbReference type="InterPro" id="IPR036291">
    <property type="entry name" value="NAD(P)-bd_dom_sf"/>
</dbReference>
<dbReference type="OrthoDB" id="9767022at2"/>
<dbReference type="GO" id="GO:0004553">
    <property type="term" value="F:hydrolase activity, hydrolyzing O-glycosyl compounds"/>
    <property type="evidence" value="ECO:0007669"/>
    <property type="project" value="InterPro"/>
</dbReference>
<keyword evidence="7" id="KW-0119">Carbohydrate metabolism</keyword>
<evidence type="ECO:0000256" key="9">
    <source>
        <dbReference type="PIRSR" id="PIRSR601088-2"/>
    </source>
</evidence>
<dbReference type="SUPFAM" id="SSF56327">
    <property type="entry name" value="LDH C-terminal domain-like"/>
    <property type="match status" value="1"/>
</dbReference>
<dbReference type="InterPro" id="IPR001088">
    <property type="entry name" value="Glyco_hydro_4"/>
</dbReference>
<dbReference type="Gene3D" id="3.90.1820.10">
    <property type="entry name" value="AglA-like glucosidase"/>
    <property type="match status" value="1"/>
</dbReference>
<proteinExistence type="inferred from homology"/>
<accession>A0A4R2JJI0</accession>
<feature type="binding site" evidence="10">
    <location>
        <position position="169"/>
    </location>
    <ligand>
        <name>Mn(2+)</name>
        <dbReference type="ChEBI" id="CHEBI:29035"/>
    </ligand>
</feature>
<evidence type="ECO:0000256" key="10">
    <source>
        <dbReference type="PIRSR" id="PIRSR601088-3"/>
    </source>
</evidence>